<dbReference type="NCBIfam" id="TIGR03592">
    <property type="entry name" value="yidC_oxa1_cterm"/>
    <property type="match status" value="1"/>
</dbReference>
<evidence type="ECO:0000256" key="2">
    <source>
        <dbReference type="ARBA" id="ARBA00010527"/>
    </source>
</evidence>
<dbReference type="InterPro" id="IPR047196">
    <property type="entry name" value="YidC_ALB_C"/>
</dbReference>
<evidence type="ECO:0000256" key="8">
    <source>
        <dbReference type="ARBA" id="ARBA00022989"/>
    </source>
</evidence>
<evidence type="ECO:0000256" key="4">
    <source>
        <dbReference type="ARBA" id="ARBA00022448"/>
    </source>
</evidence>
<keyword evidence="4 13" id="KW-0813">Transport</keyword>
<comment type="similarity">
    <text evidence="2 13">Belongs to the OXA1/ALB3/YidC family. Type 1 subfamily.</text>
</comment>
<dbReference type="RefSeq" id="WP_236889555.1">
    <property type="nucleotide sequence ID" value="NZ_AP024488.1"/>
</dbReference>
<evidence type="ECO:0000256" key="1">
    <source>
        <dbReference type="ARBA" id="ARBA00004429"/>
    </source>
</evidence>
<dbReference type="NCBIfam" id="TIGR03593">
    <property type="entry name" value="yidC_nterm"/>
    <property type="match status" value="1"/>
</dbReference>
<dbReference type="NCBIfam" id="NF002353">
    <property type="entry name" value="PRK01318.1-4"/>
    <property type="match status" value="1"/>
</dbReference>
<dbReference type="InterPro" id="IPR038221">
    <property type="entry name" value="YidC_periplasmic_sf"/>
</dbReference>
<feature type="domain" description="Membrane insertase YidC/Oxa/ALB C-terminal" evidence="14">
    <location>
        <begin position="336"/>
        <end position="530"/>
    </location>
</feature>
<evidence type="ECO:0000256" key="10">
    <source>
        <dbReference type="ARBA" id="ARBA00023186"/>
    </source>
</evidence>
<dbReference type="InterPro" id="IPR001708">
    <property type="entry name" value="YidC/ALB3/OXA1/COX18"/>
</dbReference>
<evidence type="ECO:0000256" key="9">
    <source>
        <dbReference type="ARBA" id="ARBA00023136"/>
    </source>
</evidence>
<dbReference type="Pfam" id="PF02096">
    <property type="entry name" value="60KD_IMP"/>
    <property type="match status" value="1"/>
</dbReference>
<dbReference type="PANTHER" id="PTHR12428:SF65">
    <property type="entry name" value="CYTOCHROME C OXIDASE ASSEMBLY PROTEIN COX18, MITOCHONDRIAL"/>
    <property type="match status" value="1"/>
</dbReference>
<feature type="transmembrane region" description="Helical" evidence="13">
    <location>
        <begin position="405"/>
        <end position="426"/>
    </location>
</feature>
<dbReference type="PRINTS" id="PR00701">
    <property type="entry name" value="60KDINNERMP"/>
</dbReference>
<dbReference type="InterPro" id="IPR019998">
    <property type="entry name" value="Membr_insert_YidC"/>
</dbReference>
<dbReference type="PRINTS" id="PR01900">
    <property type="entry name" value="YIDCPROTEIN"/>
</dbReference>
<evidence type="ECO:0000256" key="12">
    <source>
        <dbReference type="ARBA" id="ARBA00033342"/>
    </source>
</evidence>
<comment type="subunit">
    <text evidence="13">Interacts with the Sec translocase complex via SecD. Specifically interacts with transmembrane segments of nascent integral membrane proteins during membrane integration.</text>
</comment>
<proteinExistence type="inferred from homology"/>
<keyword evidence="9 13" id="KW-0472">Membrane</keyword>
<feature type="transmembrane region" description="Helical" evidence="13">
    <location>
        <begin position="446"/>
        <end position="475"/>
    </location>
</feature>
<evidence type="ECO:0000259" key="15">
    <source>
        <dbReference type="Pfam" id="PF14849"/>
    </source>
</evidence>
<dbReference type="InterPro" id="IPR028055">
    <property type="entry name" value="YidC/Oxa/ALB_C"/>
</dbReference>
<keyword evidence="8 13" id="KW-1133">Transmembrane helix</keyword>
<evidence type="ECO:0000256" key="3">
    <source>
        <dbReference type="ARBA" id="ARBA00015325"/>
    </source>
</evidence>
<keyword evidence="6 13" id="KW-0812">Transmembrane</keyword>
<dbReference type="HAMAP" id="MF_01810">
    <property type="entry name" value="YidC_type1"/>
    <property type="match status" value="1"/>
</dbReference>
<evidence type="ECO:0000256" key="13">
    <source>
        <dbReference type="HAMAP-Rule" id="MF_01810"/>
    </source>
</evidence>
<sequence length="533" mass="59478">MEQVRLFAAIILSIIVFAGWNFLFPPQKPIEVPVDQQVEQSVAVTGDTPAVDIKPVDVVAESITVVDSPLYRIEFTNRGAAVKRFELKNYKETLDGDAFKNVVPDEVDRTFTLAFNKNSVVGVENALFEADKENVRVGDNGASLAFRWVSPSGVEIVRTFNFAPDSYAIVSEVTVRNGSQLALDDALSLGVVSTIEDGRAYGFEGPSGFIDGSLENVKVKKIKDKSLYTGSVEWVAQQSRYFMTAVIPEESTGASMFLEDNKGVITAEMNLPTGVIQPGTEKSYVVDILAAPKSYRMLKQLDSSIHKAVNFGWFDIIAKPCLSLMNFIHDHVVANYGIAIIILTILIKLVFWPLGNKSYTSMHEMKKLQPIMAKIREKYADDKQRMNQEVMGLYKTYKVNPMSGCLPLVVQMPIFFALYRMLYSAVELRHAPFFGWITDLSAPDRLFHFGFTIPMMTPPAGIPVLTLLMGATMFLQQKMSPATGDPMQAKMMMMMPLVMTVIFVNFSSGLVLYWLVNNVLSISQQYYITKKLS</sequence>
<dbReference type="CDD" id="cd19961">
    <property type="entry name" value="EcYidC-like_peri"/>
    <property type="match status" value="1"/>
</dbReference>
<comment type="subcellular location">
    <subcellularLocation>
        <location evidence="1">Cell inner membrane</location>
        <topology evidence="1">Multi-pass membrane protein</topology>
    </subcellularLocation>
    <subcellularLocation>
        <location evidence="13">Cell membrane</location>
        <topology evidence="13">Multi-pass membrane protein</topology>
    </subcellularLocation>
</comment>
<name>A0ABM7PKR3_9BACT</name>
<gene>
    <name evidence="13 16" type="primary">yidC</name>
    <name evidence="16" type="ORF">DSLASN_37780</name>
</gene>
<dbReference type="PANTHER" id="PTHR12428">
    <property type="entry name" value="OXA1"/>
    <property type="match status" value="1"/>
</dbReference>
<feature type="domain" description="Membrane insertase YidC N-terminal" evidence="15">
    <location>
        <begin position="65"/>
        <end position="321"/>
    </location>
</feature>
<feature type="transmembrane region" description="Helical" evidence="13">
    <location>
        <begin position="6"/>
        <end position="24"/>
    </location>
</feature>
<dbReference type="EMBL" id="AP024488">
    <property type="protein sequence ID" value="BCS98146.1"/>
    <property type="molecule type" value="Genomic_DNA"/>
</dbReference>
<feature type="transmembrane region" description="Helical" evidence="13">
    <location>
        <begin position="334"/>
        <end position="355"/>
    </location>
</feature>
<accession>A0ABM7PKR3</accession>
<dbReference type="Pfam" id="PF14849">
    <property type="entry name" value="YidC_periplas"/>
    <property type="match status" value="1"/>
</dbReference>
<reference evidence="16 17" key="1">
    <citation type="submission" date="2021-02" db="EMBL/GenBank/DDBJ databases">
        <title>Complete genome of Desulfoluna sp. strain ASN36.</title>
        <authorList>
            <person name="Takahashi A."/>
            <person name="Kojima H."/>
            <person name="Fukui M."/>
        </authorList>
    </citation>
    <scope>NUCLEOTIDE SEQUENCE [LARGE SCALE GENOMIC DNA]</scope>
    <source>
        <strain evidence="16 17">ASN36</strain>
    </source>
</reference>
<evidence type="ECO:0000313" key="17">
    <source>
        <dbReference type="Proteomes" id="UP001320148"/>
    </source>
</evidence>
<feature type="transmembrane region" description="Helical" evidence="13">
    <location>
        <begin position="496"/>
        <end position="516"/>
    </location>
</feature>
<protein>
    <recommendedName>
        <fullName evidence="3 13">Membrane protein insertase YidC</fullName>
    </recommendedName>
    <alternativeName>
        <fullName evidence="12 13">Foldase YidC</fullName>
    </alternativeName>
    <alternativeName>
        <fullName evidence="11 13">Membrane integrase YidC</fullName>
    </alternativeName>
    <alternativeName>
        <fullName evidence="13">Membrane protein YidC</fullName>
    </alternativeName>
</protein>
<evidence type="ECO:0000259" key="14">
    <source>
        <dbReference type="Pfam" id="PF02096"/>
    </source>
</evidence>
<evidence type="ECO:0000256" key="5">
    <source>
        <dbReference type="ARBA" id="ARBA00022475"/>
    </source>
</evidence>
<evidence type="ECO:0000313" key="16">
    <source>
        <dbReference type="EMBL" id="BCS98146.1"/>
    </source>
</evidence>
<keyword evidence="10 13" id="KW-0143">Chaperone</keyword>
<dbReference type="CDD" id="cd20070">
    <property type="entry name" value="5TM_YidC_Alb3"/>
    <property type="match status" value="1"/>
</dbReference>
<keyword evidence="17" id="KW-1185">Reference proteome</keyword>
<dbReference type="InterPro" id="IPR028053">
    <property type="entry name" value="Membr_insert_YidC_N"/>
</dbReference>
<keyword evidence="7 13" id="KW-0653">Protein transport</keyword>
<evidence type="ECO:0000256" key="7">
    <source>
        <dbReference type="ARBA" id="ARBA00022927"/>
    </source>
</evidence>
<keyword evidence="5 13" id="KW-1003">Cell membrane</keyword>
<evidence type="ECO:0000256" key="11">
    <source>
        <dbReference type="ARBA" id="ARBA00033245"/>
    </source>
</evidence>
<dbReference type="Gene3D" id="2.70.98.90">
    <property type="match status" value="1"/>
</dbReference>
<organism evidence="16 17">
    <name type="scientific">Desulfoluna limicola</name>
    <dbReference type="NCBI Taxonomy" id="2810562"/>
    <lineage>
        <taxon>Bacteria</taxon>
        <taxon>Pseudomonadati</taxon>
        <taxon>Thermodesulfobacteriota</taxon>
        <taxon>Desulfobacteria</taxon>
        <taxon>Desulfobacterales</taxon>
        <taxon>Desulfolunaceae</taxon>
        <taxon>Desulfoluna</taxon>
    </lineage>
</organism>
<evidence type="ECO:0000256" key="6">
    <source>
        <dbReference type="ARBA" id="ARBA00022692"/>
    </source>
</evidence>
<comment type="function">
    <text evidence="13">Required for the insertion and/or proper folding and/or complex formation of integral membrane proteins into the membrane. Involved in integration of membrane proteins that insert both dependently and independently of the Sec translocase complex, as well as at least some lipoproteins. Aids folding of multispanning membrane proteins.</text>
</comment>
<dbReference type="Proteomes" id="UP001320148">
    <property type="component" value="Chromosome"/>
</dbReference>